<evidence type="ECO:0000256" key="6">
    <source>
        <dbReference type="ARBA" id="ARBA00022840"/>
    </source>
</evidence>
<feature type="site" description="Important for activity" evidence="8">
    <location>
        <position position="6"/>
    </location>
</feature>
<comment type="similarity">
    <text evidence="1 8 9">Belongs to the FGGY kinase family.</text>
</comment>
<organism evidence="13 14">
    <name type="scientific">Burkholderia lata (strain ATCC 17760 / DSM 23089 / LMG 22485 / NCIMB 9086 / R18194 / 383)</name>
    <dbReference type="NCBI Taxonomy" id="482957"/>
    <lineage>
        <taxon>Bacteria</taxon>
        <taxon>Pseudomonadati</taxon>
        <taxon>Pseudomonadota</taxon>
        <taxon>Betaproteobacteria</taxon>
        <taxon>Burkholderiales</taxon>
        <taxon>Burkholderiaceae</taxon>
        <taxon>Burkholderia</taxon>
        <taxon>Burkholderia cepacia complex</taxon>
    </lineage>
</organism>
<dbReference type="CDD" id="cd07808">
    <property type="entry name" value="ASKHA_NBD_FGGY_EcXK-like"/>
    <property type="match status" value="1"/>
</dbReference>
<dbReference type="InterPro" id="IPR043129">
    <property type="entry name" value="ATPase_NBD"/>
</dbReference>
<dbReference type="GO" id="GO:0005998">
    <property type="term" value="P:xylulose catabolic process"/>
    <property type="evidence" value="ECO:0007669"/>
    <property type="project" value="UniProtKB-UniRule"/>
</dbReference>
<dbReference type="PIRSF" id="PIRSF000538">
    <property type="entry name" value="GlpK"/>
    <property type="match status" value="1"/>
</dbReference>
<feature type="domain" description="Carbohydrate kinase FGGY N-terminal" evidence="11">
    <location>
        <begin position="1"/>
        <end position="245"/>
    </location>
</feature>
<evidence type="ECO:0000256" key="3">
    <source>
        <dbReference type="ARBA" id="ARBA00022679"/>
    </source>
</evidence>
<keyword evidence="6 8" id="KW-0067">ATP-binding</keyword>
<dbReference type="EC" id="2.7.1.17" evidence="8 10"/>
<dbReference type="InterPro" id="IPR050406">
    <property type="entry name" value="FGGY_Carb_Kinase"/>
</dbReference>
<evidence type="ECO:0000256" key="1">
    <source>
        <dbReference type="ARBA" id="ARBA00009156"/>
    </source>
</evidence>
<dbReference type="Pfam" id="PF02782">
    <property type="entry name" value="FGGY_C"/>
    <property type="match status" value="1"/>
</dbReference>
<dbReference type="InterPro" id="IPR006000">
    <property type="entry name" value="Xylulokinase"/>
</dbReference>
<evidence type="ECO:0000259" key="11">
    <source>
        <dbReference type="Pfam" id="PF00370"/>
    </source>
</evidence>
<dbReference type="EMBL" id="CABVPU010000007">
    <property type="protein sequence ID" value="VWB54884.1"/>
    <property type="molecule type" value="Genomic_DNA"/>
</dbReference>
<evidence type="ECO:0000256" key="4">
    <source>
        <dbReference type="ARBA" id="ARBA00022741"/>
    </source>
</evidence>
<keyword evidence="5 8" id="KW-0418">Kinase</keyword>
<evidence type="ECO:0000256" key="7">
    <source>
        <dbReference type="ARBA" id="ARBA00023277"/>
    </source>
</evidence>
<dbReference type="GO" id="GO:0004856">
    <property type="term" value="F:D-xylulokinase activity"/>
    <property type="evidence" value="ECO:0007669"/>
    <property type="project" value="UniProtKB-UniRule"/>
</dbReference>
<dbReference type="GO" id="GO:0005524">
    <property type="term" value="F:ATP binding"/>
    <property type="evidence" value="ECO:0007669"/>
    <property type="project" value="UniProtKB-UniRule"/>
</dbReference>
<dbReference type="PROSITE" id="PS00445">
    <property type="entry name" value="FGGY_KINASES_2"/>
    <property type="match status" value="1"/>
</dbReference>
<sequence length="492" mass="51943">MYIGLDLGTSGVKAVLLDRDGAVRASASRTLAVSRPRPRWSEQAPRDWWDAACGAIAALVSEARTAGIDPRDIDALGLTGQMHGATLLDAHGDALRPAILWNDGRADAECAELERLAPALRAVAGNVAMPGFTAPKLLWVRRHEPDVFAGIAQVLLPKDYLRYRLTGVFATDPSDAAGTLWLDVAKRDYDDALLAACGLSRTQMPAVFEGNRITGTLLPAVARTLGLREIPVVAGGGDNAAGAVGVGIVRPGDALLSLGTSGVYFAVSDGFRANPESAVHSFCHALPDTWHLMSVMLNAAGCIDFTAQLAGYDGVAALLDDAETNARATRPWFLPYLSGERTPHNDVNAKGVFYGLTPDTQRADLANATLEGVGFALLDGIDALHAAGLAPESITVIGGGSRSAYWTQMLADLSGRALTLRAGGEVGPALGAARLAHLALEPDAPLDAVCPQPPIVVVREPDMERHAWYRDVRRPTFRALYRALAPVFATGV</sequence>
<dbReference type="Pfam" id="PF00370">
    <property type="entry name" value="FGGY_N"/>
    <property type="match status" value="1"/>
</dbReference>
<proteinExistence type="inferred from homology"/>
<dbReference type="Gene3D" id="3.30.420.40">
    <property type="match status" value="2"/>
</dbReference>
<dbReference type="PROSITE" id="PS00933">
    <property type="entry name" value="FGGY_KINASES_1"/>
    <property type="match status" value="1"/>
</dbReference>
<dbReference type="RefSeq" id="WP_174968726.1">
    <property type="nucleotide sequence ID" value="NZ_CABVPU010000007.1"/>
</dbReference>
<keyword evidence="7 8" id="KW-0119">Carbohydrate metabolism</keyword>
<feature type="binding site" evidence="8">
    <location>
        <begin position="82"/>
        <end position="83"/>
    </location>
    <ligand>
        <name>substrate</name>
    </ligand>
</feature>
<dbReference type="NCBIfam" id="TIGR01312">
    <property type="entry name" value="XylB"/>
    <property type="match status" value="1"/>
</dbReference>
<feature type="domain" description="Carbohydrate kinase FGGY C-terminal" evidence="12">
    <location>
        <begin position="255"/>
        <end position="439"/>
    </location>
</feature>
<dbReference type="GO" id="GO:0042732">
    <property type="term" value="P:D-xylose metabolic process"/>
    <property type="evidence" value="ECO:0007669"/>
    <property type="project" value="UniProtKB-KW"/>
</dbReference>
<evidence type="ECO:0000256" key="9">
    <source>
        <dbReference type="RuleBase" id="RU003733"/>
    </source>
</evidence>
<comment type="catalytic activity">
    <reaction evidence="8 10">
        <text>D-xylulose + ATP = D-xylulose 5-phosphate + ADP + H(+)</text>
        <dbReference type="Rhea" id="RHEA:10964"/>
        <dbReference type="ChEBI" id="CHEBI:15378"/>
        <dbReference type="ChEBI" id="CHEBI:17140"/>
        <dbReference type="ChEBI" id="CHEBI:30616"/>
        <dbReference type="ChEBI" id="CHEBI:57737"/>
        <dbReference type="ChEBI" id="CHEBI:456216"/>
        <dbReference type="EC" id="2.7.1.17"/>
    </reaction>
</comment>
<evidence type="ECO:0000259" key="12">
    <source>
        <dbReference type="Pfam" id="PF02782"/>
    </source>
</evidence>
<dbReference type="Proteomes" id="UP000494174">
    <property type="component" value="Unassembled WGS sequence"/>
</dbReference>
<name>A0A6P2KIK1_BURL3</name>
<keyword evidence="3 8" id="KW-0808">Transferase</keyword>
<evidence type="ECO:0000256" key="2">
    <source>
        <dbReference type="ARBA" id="ARBA00022629"/>
    </source>
</evidence>
<dbReference type="InterPro" id="IPR000577">
    <property type="entry name" value="Carb_kinase_FGGY"/>
</dbReference>
<dbReference type="InterPro" id="IPR018483">
    <property type="entry name" value="Carb_kinase_FGGY_CS"/>
</dbReference>
<dbReference type="HAMAP" id="MF_02220">
    <property type="entry name" value="XylB"/>
    <property type="match status" value="1"/>
</dbReference>
<keyword evidence="2 8" id="KW-0859">Xylose metabolism</keyword>
<dbReference type="InterPro" id="IPR018484">
    <property type="entry name" value="FGGY_N"/>
</dbReference>
<keyword evidence="4 8" id="KW-0547">Nucleotide-binding</keyword>
<dbReference type="SUPFAM" id="SSF53067">
    <property type="entry name" value="Actin-like ATPase domain"/>
    <property type="match status" value="2"/>
</dbReference>
<evidence type="ECO:0000256" key="10">
    <source>
        <dbReference type="RuleBase" id="RU364073"/>
    </source>
</evidence>
<dbReference type="AlphaFoldDB" id="A0A6P2KIK1"/>
<comment type="function">
    <text evidence="8">Catalyzes the phosphorylation of D-xylulose to D-xylulose 5-phosphate.</text>
</comment>
<evidence type="ECO:0000256" key="5">
    <source>
        <dbReference type="ARBA" id="ARBA00022777"/>
    </source>
</evidence>
<protein>
    <recommendedName>
        <fullName evidence="8 10">Xylulose kinase</fullName>
        <shortName evidence="8 10">Xylulokinase</shortName>
        <ecNumber evidence="8 10">2.7.1.17</ecNumber>
    </recommendedName>
</protein>
<reference evidence="13 14" key="1">
    <citation type="submission" date="2019-09" db="EMBL/GenBank/DDBJ databases">
        <authorList>
            <person name="Depoorter E."/>
        </authorList>
    </citation>
    <scope>NUCLEOTIDE SEQUENCE [LARGE SCALE GENOMIC DNA]</scope>
    <source>
        <strain evidence="13">R-15945</strain>
    </source>
</reference>
<evidence type="ECO:0000313" key="14">
    <source>
        <dbReference type="Proteomes" id="UP000494174"/>
    </source>
</evidence>
<evidence type="ECO:0000256" key="8">
    <source>
        <dbReference type="HAMAP-Rule" id="MF_02220"/>
    </source>
</evidence>
<accession>A0A6P2KIK1</accession>
<feature type="active site" description="Proton acceptor" evidence="8">
    <location>
        <position position="238"/>
    </location>
</feature>
<dbReference type="PANTHER" id="PTHR43095">
    <property type="entry name" value="SUGAR KINASE"/>
    <property type="match status" value="1"/>
</dbReference>
<gene>
    <name evidence="8 10" type="primary">xylB</name>
    <name evidence="13" type="ORF">BLA15945_02567</name>
</gene>
<dbReference type="InterPro" id="IPR018485">
    <property type="entry name" value="FGGY_C"/>
</dbReference>
<dbReference type="PANTHER" id="PTHR43095:SF6">
    <property type="entry name" value="XYLULOSE KINASE"/>
    <property type="match status" value="1"/>
</dbReference>
<evidence type="ECO:0000313" key="13">
    <source>
        <dbReference type="EMBL" id="VWB54884.1"/>
    </source>
</evidence>